<comment type="caution">
    <text evidence="7">The sequence shown here is derived from an EMBL/GenBank/DDBJ whole genome shotgun (WGS) entry which is preliminary data.</text>
</comment>
<dbReference type="GO" id="GO:0005886">
    <property type="term" value="C:plasma membrane"/>
    <property type="evidence" value="ECO:0007669"/>
    <property type="project" value="UniProtKB-SubCell"/>
</dbReference>
<evidence type="ECO:0000256" key="5">
    <source>
        <dbReference type="ARBA" id="ARBA00023251"/>
    </source>
</evidence>
<proteinExistence type="predicted"/>
<evidence type="ECO:0000313" key="8">
    <source>
        <dbReference type="Proteomes" id="UP000640052"/>
    </source>
</evidence>
<comment type="subcellular location">
    <subcellularLocation>
        <location evidence="1">Cell membrane</location>
        <topology evidence="1">Peripheral membrane protein</topology>
    </subcellularLocation>
</comment>
<dbReference type="InterPro" id="IPR003439">
    <property type="entry name" value="ABC_transporter-like_ATP-bd"/>
</dbReference>
<dbReference type="InterPro" id="IPR003593">
    <property type="entry name" value="AAA+_ATPase"/>
</dbReference>
<dbReference type="SUPFAM" id="SSF52540">
    <property type="entry name" value="P-loop containing nucleoside triphosphate hydrolases"/>
    <property type="match status" value="1"/>
</dbReference>
<dbReference type="GO" id="GO:0016887">
    <property type="term" value="F:ATP hydrolysis activity"/>
    <property type="evidence" value="ECO:0007669"/>
    <property type="project" value="InterPro"/>
</dbReference>
<reference evidence="7" key="1">
    <citation type="submission" date="2021-01" db="EMBL/GenBank/DDBJ databases">
        <title>Whole genome shotgun sequence of Acrocarpospora phusangensis NBRC 108782.</title>
        <authorList>
            <person name="Komaki H."/>
            <person name="Tamura T."/>
        </authorList>
    </citation>
    <scope>NUCLEOTIDE SEQUENCE</scope>
    <source>
        <strain evidence="7">NBRC 108782</strain>
    </source>
</reference>
<dbReference type="SMART" id="SM00382">
    <property type="entry name" value="AAA"/>
    <property type="match status" value="1"/>
</dbReference>
<dbReference type="InterPro" id="IPR017871">
    <property type="entry name" value="ABC_transporter-like_CS"/>
</dbReference>
<dbReference type="GO" id="GO:0005524">
    <property type="term" value="F:ATP binding"/>
    <property type="evidence" value="ECO:0007669"/>
    <property type="project" value="UniProtKB-KW"/>
</dbReference>
<dbReference type="EMBL" id="BOOA01000016">
    <property type="protein sequence ID" value="GIH24188.1"/>
    <property type="molecule type" value="Genomic_DNA"/>
</dbReference>
<gene>
    <name evidence="7" type="ORF">Aph01nite_24980</name>
</gene>
<dbReference type="CDD" id="cd03230">
    <property type="entry name" value="ABC_DR_subfamily_A"/>
    <property type="match status" value="1"/>
</dbReference>
<dbReference type="PANTHER" id="PTHR42711">
    <property type="entry name" value="ABC TRANSPORTER ATP-BINDING PROTEIN"/>
    <property type="match status" value="1"/>
</dbReference>
<keyword evidence="2" id="KW-0813">Transport</keyword>
<dbReference type="Pfam" id="PF00005">
    <property type="entry name" value="ABC_tran"/>
    <property type="match status" value="1"/>
</dbReference>
<dbReference type="Gene3D" id="3.40.50.300">
    <property type="entry name" value="P-loop containing nucleotide triphosphate hydrolases"/>
    <property type="match status" value="1"/>
</dbReference>
<keyword evidence="5" id="KW-0046">Antibiotic resistance</keyword>
<dbReference type="PROSITE" id="PS00211">
    <property type="entry name" value="ABC_TRANSPORTER_1"/>
    <property type="match status" value="1"/>
</dbReference>
<dbReference type="InterPro" id="IPR027417">
    <property type="entry name" value="P-loop_NTPase"/>
</dbReference>
<evidence type="ECO:0000256" key="3">
    <source>
        <dbReference type="ARBA" id="ARBA00022741"/>
    </source>
</evidence>
<evidence type="ECO:0000313" key="7">
    <source>
        <dbReference type="EMBL" id="GIH24188.1"/>
    </source>
</evidence>
<dbReference type="AlphaFoldDB" id="A0A919Q8X4"/>
<dbReference type="InterPro" id="IPR050763">
    <property type="entry name" value="ABC_transporter_ATP-binding"/>
</dbReference>
<evidence type="ECO:0000256" key="1">
    <source>
        <dbReference type="ARBA" id="ARBA00004202"/>
    </source>
</evidence>
<name>A0A919Q8X4_9ACTN</name>
<feature type="domain" description="ABC transporter" evidence="6">
    <location>
        <begin position="27"/>
        <end position="250"/>
    </location>
</feature>
<protein>
    <recommendedName>
        <fullName evidence="6">ABC transporter domain-containing protein</fullName>
    </recommendedName>
</protein>
<dbReference type="PROSITE" id="PS50893">
    <property type="entry name" value="ABC_TRANSPORTER_2"/>
    <property type="match status" value="1"/>
</dbReference>
<dbReference type="GO" id="GO:0046677">
    <property type="term" value="P:response to antibiotic"/>
    <property type="evidence" value="ECO:0007669"/>
    <property type="project" value="UniProtKB-KW"/>
</dbReference>
<evidence type="ECO:0000256" key="2">
    <source>
        <dbReference type="ARBA" id="ARBA00022448"/>
    </source>
</evidence>
<sequence length="263" mass="28112">MSRPIEYGTACPRDGPENTVLSMTNAVVLDDVHKRYRDVTAVAGLSLTVPEGQTLALLGANGAGKSTAIGMLLGVVGPDSGTARLYDRDPRQAVREGRVGAMQQEGGTPPRVTVKELLTFVRACYPGPMPLAEVAATAHITGLERARVDRLSGGQRQRVRFAMALAGDPGLLVLDEPTAALDVRARRDFWAAMRRLTDRGRTIVFATHYLEEADRYADRIVVMGDGRIVAEGTGAEIKEAAALAAGSPLEDAFLALTSKEDWA</sequence>
<dbReference type="PANTHER" id="PTHR42711:SF17">
    <property type="entry name" value="ABC TRANSPORTER ATP-BINDING PROTEIN"/>
    <property type="match status" value="1"/>
</dbReference>
<evidence type="ECO:0000256" key="4">
    <source>
        <dbReference type="ARBA" id="ARBA00022840"/>
    </source>
</evidence>
<accession>A0A919Q8X4</accession>
<evidence type="ECO:0000259" key="6">
    <source>
        <dbReference type="PROSITE" id="PS50893"/>
    </source>
</evidence>
<organism evidence="7 8">
    <name type="scientific">Acrocarpospora phusangensis</name>
    <dbReference type="NCBI Taxonomy" id="1070424"/>
    <lineage>
        <taxon>Bacteria</taxon>
        <taxon>Bacillati</taxon>
        <taxon>Actinomycetota</taxon>
        <taxon>Actinomycetes</taxon>
        <taxon>Streptosporangiales</taxon>
        <taxon>Streptosporangiaceae</taxon>
        <taxon>Acrocarpospora</taxon>
    </lineage>
</organism>
<dbReference type="Proteomes" id="UP000640052">
    <property type="component" value="Unassembled WGS sequence"/>
</dbReference>
<keyword evidence="4" id="KW-0067">ATP-binding</keyword>
<keyword evidence="8" id="KW-1185">Reference proteome</keyword>
<keyword evidence="3" id="KW-0547">Nucleotide-binding</keyword>